<organism evidence="2">
    <name type="scientific">Limnoria quadripunctata</name>
    <name type="common">Gribble</name>
    <dbReference type="NCBI Taxonomy" id="161573"/>
    <lineage>
        <taxon>Eukaryota</taxon>
        <taxon>Metazoa</taxon>
        <taxon>Ecdysozoa</taxon>
        <taxon>Arthropoda</taxon>
        <taxon>Crustacea</taxon>
        <taxon>Multicrustacea</taxon>
        <taxon>Malacostraca</taxon>
        <taxon>Eumalacostraca</taxon>
        <taxon>Peracarida</taxon>
        <taxon>Isopoda</taxon>
        <taxon>Limnoriidae</taxon>
        <taxon>Limnoria</taxon>
    </lineage>
</organism>
<accession>A0A023IWZ2</accession>
<feature type="transmembrane region" description="Helical" evidence="1">
    <location>
        <begin position="6"/>
        <end position="24"/>
    </location>
</feature>
<keyword evidence="1" id="KW-0812">Transmembrane</keyword>
<keyword evidence="1" id="KW-1133">Transmembrane helix</keyword>
<feature type="transmembrane region" description="Helical" evidence="1">
    <location>
        <begin position="132"/>
        <end position="157"/>
    </location>
</feature>
<dbReference type="EMBL" id="KF704000">
    <property type="protein sequence ID" value="AHB23391.1"/>
    <property type="molecule type" value="Genomic_DNA"/>
</dbReference>
<sequence>MVNYFLIFYLSFLLVLGIVVLLLLSSITPQSVVLLLISETLIISIVLSMTKSSMWLSYFLFLMILGGLIVIFSYMCLLCPSDLFDPSPSLFFSLKFMLLMLCLMSLKIWLPFSEMINLTCLYNTWAQVSQLYYLSYFMLYLFMALYLFITLLFIINLMKIHKGPLRFYN</sequence>
<feature type="transmembrane region" description="Helical" evidence="1">
    <location>
        <begin position="31"/>
        <end position="49"/>
    </location>
</feature>
<feature type="transmembrane region" description="Helical" evidence="1">
    <location>
        <begin position="90"/>
        <end position="112"/>
    </location>
</feature>
<feature type="transmembrane region" description="Helical" evidence="1">
    <location>
        <begin position="55"/>
        <end position="78"/>
    </location>
</feature>
<protein>
    <submittedName>
        <fullName evidence="2">NADH dehydrogenase subunit 6</fullName>
    </submittedName>
</protein>
<geneLocation type="mitochondrion" evidence="2"/>
<keyword evidence="2" id="KW-0496">Mitochondrion</keyword>
<evidence type="ECO:0000256" key="1">
    <source>
        <dbReference type="SAM" id="Phobius"/>
    </source>
</evidence>
<evidence type="ECO:0000313" key="2">
    <source>
        <dbReference type="EMBL" id="AHB23391.1"/>
    </source>
</evidence>
<dbReference type="AlphaFoldDB" id="A0A023IWZ2"/>
<reference evidence="2" key="1">
    <citation type="submission" date="2013-09" db="EMBL/GenBank/DDBJ databases">
        <title>The complete mitochondrial genome of Limnoria quadripunctata Holthuis (Isopoda: Limnoriidae).</title>
        <authorList>
            <person name="Lloyd R.E."/>
            <person name="Streeter S.D."/>
            <person name="Littlewood D.T.J."/>
            <person name="Huntley J."/>
            <person name="Himmel M.E."/>
            <person name="Cragg S.M."/>
        </authorList>
    </citation>
    <scope>NUCLEOTIDE SEQUENCE</scope>
</reference>
<name>A0A023IWZ2_LIMQU</name>
<gene>
    <name evidence="2" type="primary">nad6</name>
</gene>
<keyword evidence="1" id="KW-0472">Membrane</keyword>
<proteinExistence type="predicted"/>